<dbReference type="GO" id="GO:0140410">
    <property type="term" value="F:monoatomic cation:bicarbonate symporter activity"/>
    <property type="evidence" value="ECO:0007669"/>
    <property type="project" value="TreeGrafter"/>
</dbReference>
<feature type="region of interest" description="Disordered" evidence="6">
    <location>
        <begin position="219"/>
        <end position="239"/>
    </location>
</feature>
<evidence type="ECO:0000313" key="8">
    <source>
        <dbReference type="Proteomes" id="UP000887575"/>
    </source>
</evidence>
<dbReference type="PANTHER" id="PTHR12191">
    <property type="entry name" value="SOLUTE CARRIER FAMILY 39"/>
    <property type="match status" value="1"/>
</dbReference>
<evidence type="ECO:0000313" key="9">
    <source>
        <dbReference type="WBParaSite" id="MBELARI_LOCUS4648"/>
    </source>
</evidence>
<feature type="transmembrane region" description="Helical" evidence="7">
    <location>
        <begin position="17"/>
        <end position="38"/>
    </location>
</feature>
<evidence type="ECO:0000256" key="4">
    <source>
        <dbReference type="ARBA" id="ARBA00022989"/>
    </source>
</evidence>
<evidence type="ECO:0000256" key="7">
    <source>
        <dbReference type="SAM" id="Phobius"/>
    </source>
</evidence>
<evidence type="ECO:0000256" key="2">
    <source>
        <dbReference type="ARBA" id="ARBA00006939"/>
    </source>
</evidence>
<comment type="subcellular location">
    <subcellularLocation>
        <location evidence="1">Membrane</location>
        <topology evidence="1">Multi-pass membrane protein</topology>
    </subcellularLocation>
</comment>
<evidence type="ECO:0000256" key="5">
    <source>
        <dbReference type="ARBA" id="ARBA00023136"/>
    </source>
</evidence>
<protein>
    <submittedName>
        <fullName evidence="9">Uncharacterized protein</fullName>
    </submittedName>
</protein>
<feature type="region of interest" description="Disordered" evidence="6">
    <location>
        <begin position="106"/>
        <end position="155"/>
    </location>
</feature>
<evidence type="ECO:0000256" key="1">
    <source>
        <dbReference type="ARBA" id="ARBA00004141"/>
    </source>
</evidence>
<comment type="similarity">
    <text evidence="2">Belongs to the ZIP transporter (TC 2.A.5) family.</text>
</comment>
<feature type="transmembrane region" description="Helical" evidence="7">
    <location>
        <begin position="333"/>
        <end position="353"/>
    </location>
</feature>
<organism evidence="8 9">
    <name type="scientific">Mesorhabditis belari</name>
    <dbReference type="NCBI Taxonomy" id="2138241"/>
    <lineage>
        <taxon>Eukaryota</taxon>
        <taxon>Metazoa</taxon>
        <taxon>Ecdysozoa</taxon>
        <taxon>Nematoda</taxon>
        <taxon>Chromadorea</taxon>
        <taxon>Rhabditida</taxon>
        <taxon>Rhabditina</taxon>
        <taxon>Rhabditomorpha</taxon>
        <taxon>Rhabditoidea</taxon>
        <taxon>Rhabditidae</taxon>
        <taxon>Mesorhabditinae</taxon>
        <taxon>Mesorhabditis</taxon>
    </lineage>
</organism>
<evidence type="ECO:0000256" key="6">
    <source>
        <dbReference type="SAM" id="MobiDB-lite"/>
    </source>
</evidence>
<keyword evidence="3 7" id="KW-0812">Transmembrane</keyword>
<name>A0AAF3FCT9_9BILA</name>
<sequence length="424" mass="45682">MDAVDLGEAGGVKVSSIIWGCVAVFVVSLMSVLGGLFLPFLTGKTKRRWFHFFIAMSVATLSADAIMHLIPDAIGVHSHGHGGHGKAQTIPQKPVVALNSTAANDDHSHEAHLSENSSVAEVKRSPGLLRKKRHSDHEKDDEEGGEHQKRKRGPFEYTEDRDRLCKMGTAVFLVMVLYFCELIYAIKQGTTANVHGNLEKANDLSVSDDAIERAVAGFSPARRMSQAPPPLSLPSKTASESSSTDLIVTRRASHVVDRRAPVVCWGIRSTAMLILLGDGVHNLIDGIAIGASFVASTQLGISTSVAVMCHELPHELGDMAILLESGLSMAKALFLNFISALTAFIGLFLGFAAVHFGAAIPWLLAITAGMFLYVAWIDMLSHLKTGMGNESNTGLTCFLQILGFLCGFTIIFLIGWFEEEIAGE</sequence>
<dbReference type="InterPro" id="IPR003689">
    <property type="entry name" value="ZIP"/>
</dbReference>
<accession>A0AAF3FCT9</accession>
<dbReference type="Proteomes" id="UP000887575">
    <property type="component" value="Unassembled WGS sequence"/>
</dbReference>
<dbReference type="InterPro" id="IPR050799">
    <property type="entry name" value="ZIP_Transporter"/>
</dbReference>
<reference evidence="9" key="1">
    <citation type="submission" date="2024-02" db="UniProtKB">
        <authorList>
            <consortium name="WormBaseParasite"/>
        </authorList>
    </citation>
    <scope>IDENTIFICATION</scope>
</reference>
<keyword evidence="5 7" id="KW-0472">Membrane</keyword>
<dbReference type="PANTHER" id="PTHR12191:SF37">
    <property type="entry name" value="ZINC TRANSPORTER FOI"/>
    <property type="match status" value="1"/>
</dbReference>
<keyword evidence="8" id="KW-1185">Reference proteome</keyword>
<dbReference type="AlphaFoldDB" id="A0AAF3FCT9"/>
<dbReference type="WBParaSite" id="MBELARI_LOCUS4648">
    <property type="protein sequence ID" value="MBELARI_LOCUS4648"/>
    <property type="gene ID" value="MBELARI_LOCUS4648"/>
</dbReference>
<dbReference type="GO" id="GO:0005886">
    <property type="term" value="C:plasma membrane"/>
    <property type="evidence" value="ECO:0007669"/>
    <property type="project" value="TreeGrafter"/>
</dbReference>
<dbReference type="GO" id="GO:0071578">
    <property type="term" value="P:zinc ion import across plasma membrane"/>
    <property type="evidence" value="ECO:0007669"/>
    <property type="project" value="TreeGrafter"/>
</dbReference>
<proteinExistence type="inferred from homology"/>
<dbReference type="GO" id="GO:0005385">
    <property type="term" value="F:zinc ion transmembrane transporter activity"/>
    <property type="evidence" value="ECO:0007669"/>
    <property type="project" value="TreeGrafter"/>
</dbReference>
<keyword evidence="4 7" id="KW-1133">Transmembrane helix</keyword>
<feature type="transmembrane region" description="Helical" evidence="7">
    <location>
        <begin position="359"/>
        <end position="376"/>
    </location>
</feature>
<feature type="transmembrane region" description="Helical" evidence="7">
    <location>
        <begin position="50"/>
        <end position="70"/>
    </location>
</feature>
<dbReference type="Pfam" id="PF02535">
    <property type="entry name" value="Zip"/>
    <property type="match status" value="1"/>
</dbReference>
<feature type="transmembrane region" description="Helical" evidence="7">
    <location>
        <begin position="397"/>
        <end position="417"/>
    </location>
</feature>
<dbReference type="GO" id="GO:0030003">
    <property type="term" value="P:intracellular monoatomic cation homeostasis"/>
    <property type="evidence" value="ECO:0007669"/>
    <property type="project" value="TreeGrafter"/>
</dbReference>
<evidence type="ECO:0000256" key="3">
    <source>
        <dbReference type="ARBA" id="ARBA00022692"/>
    </source>
</evidence>
<feature type="transmembrane region" description="Helical" evidence="7">
    <location>
        <begin position="167"/>
        <end position="186"/>
    </location>
</feature>